<reference evidence="1" key="1">
    <citation type="submission" date="2017-05" db="EMBL/GenBank/DDBJ databases">
        <authorList>
            <person name="Varghese N."/>
            <person name="Submissions S."/>
        </authorList>
    </citation>
    <scope>NUCLEOTIDE SEQUENCE</scope>
    <source>
        <strain evidence="1">DSM 45262</strain>
    </source>
</reference>
<organism evidence="1 2">
    <name type="scientific">Laceyella tengchongensis</name>
    <dbReference type="NCBI Taxonomy" id="574699"/>
    <lineage>
        <taxon>Bacteria</taxon>
        <taxon>Bacillati</taxon>
        <taxon>Bacillota</taxon>
        <taxon>Bacilli</taxon>
        <taxon>Bacillales</taxon>
        <taxon>Thermoactinomycetaceae</taxon>
        <taxon>Laceyella</taxon>
    </lineage>
</organism>
<sequence length="183" mass="21626">MEKNNMLLSRGHLSILKSIASPVDFLSKKTSSAALSADPYKKSERSFFYENKARENKPSFRVPLDSKDQDRYRNSFLKKRMLHIWKKQRPLVHAAAKLPETLEITILKSAYRELEPILMSCYKEDFSFPFIPFSFFGWLQYVKLTAQITERQQEAALWQELSQFFQQCHQHQLLNDLFVEVKN</sequence>
<evidence type="ECO:0000313" key="2">
    <source>
        <dbReference type="Proteomes" id="UP001157946"/>
    </source>
</evidence>
<keyword evidence="2" id="KW-1185">Reference proteome</keyword>
<dbReference type="AlphaFoldDB" id="A0AA45WI56"/>
<proteinExistence type="predicted"/>
<gene>
    <name evidence="1" type="ORF">SAMN06265361_10111</name>
</gene>
<name>A0AA45WI56_9BACL</name>
<dbReference type="Proteomes" id="UP001157946">
    <property type="component" value="Unassembled WGS sequence"/>
</dbReference>
<accession>A0AA45WI56</accession>
<evidence type="ECO:0000313" key="1">
    <source>
        <dbReference type="EMBL" id="SMP00224.1"/>
    </source>
</evidence>
<dbReference type="EMBL" id="FXTU01000001">
    <property type="protein sequence ID" value="SMP00224.1"/>
    <property type="molecule type" value="Genomic_DNA"/>
</dbReference>
<comment type="caution">
    <text evidence="1">The sequence shown here is derived from an EMBL/GenBank/DDBJ whole genome shotgun (WGS) entry which is preliminary data.</text>
</comment>
<protein>
    <submittedName>
        <fullName evidence="1">Uncharacterized protein</fullName>
    </submittedName>
</protein>
<dbReference type="RefSeq" id="WP_102991467.1">
    <property type="nucleotide sequence ID" value="NZ_FXTU01000001.1"/>
</dbReference>